<protein>
    <submittedName>
        <fullName evidence="1">Uncharacterized protein</fullName>
    </submittedName>
</protein>
<name>A0A0A9BBW7_ARUDO</name>
<proteinExistence type="predicted"/>
<reference evidence="1" key="2">
    <citation type="journal article" date="2015" name="Data Brief">
        <title>Shoot transcriptome of the giant reed, Arundo donax.</title>
        <authorList>
            <person name="Barrero R.A."/>
            <person name="Guerrero F.D."/>
            <person name="Moolhuijzen P."/>
            <person name="Goolsby J.A."/>
            <person name="Tidwell J."/>
            <person name="Bellgard S.E."/>
            <person name="Bellgard M.I."/>
        </authorList>
    </citation>
    <scope>NUCLEOTIDE SEQUENCE</scope>
    <source>
        <tissue evidence="1">Shoot tissue taken approximately 20 cm above the soil surface</tissue>
    </source>
</reference>
<reference evidence="1" key="1">
    <citation type="submission" date="2014-09" db="EMBL/GenBank/DDBJ databases">
        <authorList>
            <person name="Magalhaes I.L.F."/>
            <person name="Oliveira U."/>
            <person name="Santos F.R."/>
            <person name="Vidigal T.H.D.A."/>
            <person name="Brescovit A.D."/>
            <person name="Santos A.J."/>
        </authorList>
    </citation>
    <scope>NUCLEOTIDE SEQUENCE</scope>
    <source>
        <tissue evidence="1">Shoot tissue taken approximately 20 cm above the soil surface</tissue>
    </source>
</reference>
<dbReference type="AlphaFoldDB" id="A0A0A9BBW7"/>
<dbReference type="EMBL" id="GBRH01236426">
    <property type="protein sequence ID" value="JAD61469.1"/>
    <property type="molecule type" value="Transcribed_RNA"/>
</dbReference>
<evidence type="ECO:0000313" key="1">
    <source>
        <dbReference type="EMBL" id="JAD61469.1"/>
    </source>
</evidence>
<accession>A0A0A9BBW7</accession>
<sequence>MMVVKVVWLDMLKVVVMTKRAFTQFTWLMFFMKVRALFTLMTMMKG</sequence>
<organism evidence="1">
    <name type="scientific">Arundo donax</name>
    <name type="common">Giant reed</name>
    <name type="synonym">Donax arundinaceus</name>
    <dbReference type="NCBI Taxonomy" id="35708"/>
    <lineage>
        <taxon>Eukaryota</taxon>
        <taxon>Viridiplantae</taxon>
        <taxon>Streptophyta</taxon>
        <taxon>Embryophyta</taxon>
        <taxon>Tracheophyta</taxon>
        <taxon>Spermatophyta</taxon>
        <taxon>Magnoliopsida</taxon>
        <taxon>Liliopsida</taxon>
        <taxon>Poales</taxon>
        <taxon>Poaceae</taxon>
        <taxon>PACMAD clade</taxon>
        <taxon>Arundinoideae</taxon>
        <taxon>Arundineae</taxon>
        <taxon>Arundo</taxon>
    </lineage>
</organism>